<evidence type="ECO:0000256" key="8">
    <source>
        <dbReference type="ARBA" id="ARBA00022771"/>
    </source>
</evidence>
<dbReference type="GO" id="GO:0008270">
    <property type="term" value="F:zinc ion binding"/>
    <property type="evidence" value="ECO:0007669"/>
    <property type="project" value="UniProtKB-KW"/>
</dbReference>
<evidence type="ECO:0000256" key="3">
    <source>
        <dbReference type="ARBA" id="ARBA00022490"/>
    </source>
</evidence>
<evidence type="ECO:0000256" key="4">
    <source>
        <dbReference type="ARBA" id="ARBA00022722"/>
    </source>
</evidence>
<feature type="compositionally biased region" description="Basic and acidic residues" evidence="15">
    <location>
        <begin position="10"/>
        <end position="21"/>
    </location>
</feature>
<feature type="repeat" description="ANK" evidence="13">
    <location>
        <begin position="390"/>
        <end position="419"/>
    </location>
</feature>
<organism evidence="17">
    <name type="scientific">Cladocopium goreaui</name>
    <dbReference type="NCBI Taxonomy" id="2562237"/>
    <lineage>
        <taxon>Eukaryota</taxon>
        <taxon>Sar</taxon>
        <taxon>Alveolata</taxon>
        <taxon>Dinophyceae</taxon>
        <taxon>Suessiales</taxon>
        <taxon>Symbiodiniaceae</taxon>
        <taxon>Cladocopium</taxon>
    </lineage>
</organism>
<feature type="compositionally biased region" description="Basic and acidic residues" evidence="15">
    <location>
        <begin position="488"/>
        <end position="503"/>
    </location>
</feature>
<evidence type="ECO:0000256" key="13">
    <source>
        <dbReference type="PROSITE-ProRule" id="PRU00023"/>
    </source>
</evidence>
<dbReference type="PROSITE" id="PS50088">
    <property type="entry name" value="ANK_REPEAT"/>
    <property type="match status" value="1"/>
</dbReference>
<keyword evidence="9 14" id="KW-0378">Hydrolase</keyword>
<dbReference type="GO" id="GO:0036503">
    <property type="term" value="P:ERAD pathway"/>
    <property type="evidence" value="ECO:0007669"/>
    <property type="project" value="TreeGrafter"/>
</dbReference>
<feature type="domain" description="VLRF1" evidence="16">
    <location>
        <begin position="194"/>
        <end position="335"/>
    </location>
</feature>
<dbReference type="GO" id="GO:0005737">
    <property type="term" value="C:cytoplasm"/>
    <property type="evidence" value="ECO:0007669"/>
    <property type="project" value="UniProtKB-SubCell"/>
</dbReference>
<keyword evidence="5" id="KW-0479">Metal-binding</keyword>
<comment type="domain">
    <text evidence="14">The VLRF1 domain mediates binding to the 60S ribosomal subunit.</text>
</comment>
<dbReference type="AlphaFoldDB" id="A0A9P1CLE1"/>
<evidence type="ECO:0000256" key="9">
    <source>
        <dbReference type="ARBA" id="ARBA00022801"/>
    </source>
</evidence>
<feature type="compositionally biased region" description="Basic and acidic residues" evidence="15">
    <location>
        <begin position="75"/>
        <end position="87"/>
    </location>
</feature>
<gene>
    <name evidence="17" type="ORF">C1SCF055_LOCUS19667</name>
</gene>
<comment type="subcellular location">
    <subcellularLocation>
        <location evidence="1">Cytoplasm</location>
    </subcellularLocation>
</comment>
<name>A0A9P1CLE1_9DINO</name>
<proteinExistence type="inferred from homology"/>
<dbReference type="EMBL" id="CAMXCT030001769">
    <property type="protein sequence ID" value="CAL4780185.1"/>
    <property type="molecule type" value="Genomic_DNA"/>
</dbReference>
<feature type="region of interest" description="Disordered" evidence="15">
    <location>
        <begin position="451"/>
        <end position="503"/>
    </location>
</feature>
<evidence type="ECO:0000256" key="15">
    <source>
        <dbReference type="SAM" id="MobiDB-lite"/>
    </source>
</evidence>
<keyword evidence="11 13" id="KW-0040">ANK repeat</keyword>
<feature type="region of interest" description="Disordered" evidence="15">
    <location>
        <begin position="62"/>
        <end position="117"/>
    </location>
</feature>
<keyword evidence="8" id="KW-0863">Zinc-finger</keyword>
<evidence type="ECO:0000256" key="1">
    <source>
        <dbReference type="ARBA" id="ARBA00004496"/>
    </source>
</evidence>
<evidence type="ECO:0000256" key="11">
    <source>
        <dbReference type="ARBA" id="ARBA00023043"/>
    </source>
</evidence>
<sequence length="557" mass="61816">MADGEQSEGSARRDRPSRREAAAGANGLPVFCRSRHFNRSANVYSVPLWDFTSRWLPDELKPYETKGGARGTFAPEKRSEGKLKDENEKEVEGDEDDDDDDEGISPDAPSDSEQSEIAWEGPLGGASRAWFRGAVDTALVLLRRFQMTGTEGASGASGSTYAMGVSAALIAPETVAEGADSSMDKRLAQIIRTREPQWAVCALRSGHFAGAIFKGQEAVVHKAIHRYTVRAKAGGAQSACDSGKKVKSVGSSLRRYGEQRLAEEIKELLTEKWADQLAQCELILVSVSKRMKSTLLGTEKEPFLPATHRIRKLPFMIGKPTFEAVQAAYLRAASVVFCEEKVADQIAARFKPAKVEEAVEAQPAPAPKVKQVEEVPEAVKYSEEEDPLFTALHVASQSDDVDAILEELENGANPEARDGKGRVPYYLCTTQAAREAFRRWRGANEDAWDWTAAQVPEGITQETEQRKKDKEKEKRKKQKEKQKVNKAKAKEEEEERLRKDGEEKKMLEEAQAKCDKCNKPLVAKPFARLNYLYCSPECVNEHRRDLQAEAALKRIGA</sequence>
<dbReference type="GO" id="GO:0004519">
    <property type="term" value="F:endonuclease activity"/>
    <property type="evidence" value="ECO:0007669"/>
    <property type="project" value="UniProtKB-KW"/>
</dbReference>
<evidence type="ECO:0000256" key="7">
    <source>
        <dbReference type="ARBA" id="ARBA00022759"/>
    </source>
</evidence>
<evidence type="ECO:0000259" key="16">
    <source>
        <dbReference type="PROSITE" id="PS52044"/>
    </source>
</evidence>
<keyword evidence="4 14" id="KW-0540">Nuclease</keyword>
<evidence type="ECO:0000313" key="19">
    <source>
        <dbReference type="Proteomes" id="UP001152797"/>
    </source>
</evidence>
<dbReference type="Pfam" id="PF18826">
    <property type="entry name" value="bVLRF1"/>
    <property type="match status" value="1"/>
</dbReference>
<feature type="compositionally biased region" description="Basic and acidic residues" evidence="15">
    <location>
        <begin position="463"/>
        <end position="472"/>
    </location>
</feature>
<keyword evidence="12" id="KW-0175">Coiled coil</keyword>
<evidence type="ECO:0000256" key="10">
    <source>
        <dbReference type="ARBA" id="ARBA00022833"/>
    </source>
</evidence>
<feature type="active site" evidence="14">
    <location>
        <position position="237"/>
    </location>
</feature>
<comment type="caution">
    <text evidence="17">The sequence shown here is derived from an EMBL/GenBank/DDBJ whole genome shotgun (WGS) entry which is preliminary data.</text>
</comment>
<feature type="compositionally biased region" description="Basic residues" evidence="15">
    <location>
        <begin position="473"/>
        <end position="487"/>
    </location>
</feature>
<keyword evidence="3 14" id="KW-0963">Cytoplasm</keyword>
<dbReference type="InterPro" id="IPR002110">
    <property type="entry name" value="Ankyrin_rpt"/>
</dbReference>
<evidence type="ECO:0000256" key="14">
    <source>
        <dbReference type="PROSITE-ProRule" id="PRU01389"/>
    </source>
</evidence>
<evidence type="ECO:0000256" key="5">
    <source>
        <dbReference type="ARBA" id="ARBA00022723"/>
    </source>
</evidence>
<dbReference type="InterPro" id="IPR041540">
    <property type="entry name" value="VATC"/>
</dbReference>
<dbReference type="PROSITE" id="PS52044">
    <property type="entry name" value="VLRF1"/>
    <property type="match status" value="1"/>
</dbReference>
<dbReference type="OrthoDB" id="429841at2759"/>
<dbReference type="Gene3D" id="1.25.40.20">
    <property type="entry name" value="Ankyrin repeat-containing domain"/>
    <property type="match status" value="1"/>
</dbReference>
<dbReference type="InterPro" id="IPR041175">
    <property type="entry name" value="VLRF1/Vms1"/>
</dbReference>
<feature type="compositionally biased region" description="Acidic residues" evidence="15">
    <location>
        <begin position="88"/>
        <end position="104"/>
    </location>
</feature>
<comment type="similarity">
    <text evidence="2 14">Belongs to the ANKZF1/VMS1 family.</text>
</comment>
<dbReference type="InterPro" id="IPR036770">
    <property type="entry name" value="Ankyrin_rpt-contain_sf"/>
</dbReference>
<reference evidence="17" key="1">
    <citation type="submission" date="2022-10" db="EMBL/GenBank/DDBJ databases">
        <authorList>
            <person name="Chen Y."/>
            <person name="Dougan E. K."/>
            <person name="Chan C."/>
            <person name="Rhodes N."/>
            <person name="Thang M."/>
        </authorList>
    </citation>
    <scope>NUCLEOTIDE SEQUENCE</scope>
</reference>
<feature type="region of interest" description="Disordered" evidence="15">
    <location>
        <begin position="1"/>
        <end position="27"/>
    </location>
</feature>
<evidence type="ECO:0000256" key="12">
    <source>
        <dbReference type="ARBA" id="ARBA00023054"/>
    </source>
</evidence>
<keyword evidence="10" id="KW-0862">Zinc</keyword>
<keyword evidence="19" id="KW-1185">Reference proteome</keyword>
<evidence type="ECO:0000313" key="17">
    <source>
        <dbReference type="EMBL" id="CAI3992873.1"/>
    </source>
</evidence>
<evidence type="ECO:0000313" key="18">
    <source>
        <dbReference type="EMBL" id="CAL4780185.1"/>
    </source>
</evidence>
<dbReference type="GO" id="GO:0016787">
    <property type="term" value="F:hydrolase activity"/>
    <property type="evidence" value="ECO:0007669"/>
    <property type="project" value="UniProtKB-KW"/>
</dbReference>
<dbReference type="InterPro" id="IPR047139">
    <property type="entry name" value="ANKZ1/VMS1"/>
</dbReference>
<dbReference type="Pfam" id="PF18716">
    <property type="entry name" value="VATC"/>
    <property type="match status" value="1"/>
</dbReference>
<dbReference type="EMBL" id="CAMXCT010001769">
    <property type="protein sequence ID" value="CAI3992873.1"/>
    <property type="molecule type" value="Genomic_DNA"/>
</dbReference>
<dbReference type="PANTHER" id="PTHR16036:SF2">
    <property type="entry name" value="TRNA ENDONUCLEASE ANKZF1"/>
    <property type="match status" value="1"/>
</dbReference>
<dbReference type="Proteomes" id="UP001152797">
    <property type="component" value="Unassembled WGS sequence"/>
</dbReference>
<dbReference type="EMBL" id="CAMXCT020001769">
    <property type="protein sequence ID" value="CAL1146248.1"/>
    <property type="molecule type" value="Genomic_DNA"/>
</dbReference>
<reference evidence="18 19" key="2">
    <citation type="submission" date="2024-05" db="EMBL/GenBank/DDBJ databases">
        <authorList>
            <person name="Chen Y."/>
            <person name="Shah S."/>
            <person name="Dougan E. K."/>
            <person name="Thang M."/>
            <person name="Chan C."/>
        </authorList>
    </citation>
    <scope>NUCLEOTIDE SEQUENCE [LARGE SCALE GENOMIC DNA]</scope>
</reference>
<accession>A0A9P1CLE1</accession>
<keyword evidence="7 14" id="KW-0255">Endonuclease</keyword>
<keyword evidence="6" id="KW-0677">Repeat</keyword>
<evidence type="ECO:0000256" key="2">
    <source>
        <dbReference type="ARBA" id="ARBA00009262"/>
    </source>
</evidence>
<dbReference type="PANTHER" id="PTHR16036">
    <property type="entry name" value="ANKYRIN REPEAT AND ZINC FINGER DOMAIN-CONTAINING PROTEIN 1"/>
    <property type="match status" value="1"/>
</dbReference>
<protein>
    <submittedName>
        <fullName evidence="18">Ankyrin repeat and zinc finger domain-containing protein 1</fullName>
    </submittedName>
</protein>
<evidence type="ECO:0000256" key="6">
    <source>
        <dbReference type="ARBA" id="ARBA00022737"/>
    </source>
</evidence>